<dbReference type="InterPro" id="IPR027417">
    <property type="entry name" value="P-loop_NTPase"/>
</dbReference>
<dbReference type="Pfam" id="PF04851">
    <property type="entry name" value="ResIII"/>
    <property type="match status" value="1"/>
</dbReference>
<dbReference type="InterPro" id="IPR006935">
    <property type="entry name" value="Helicase/UvrB_N"/>
</dbReference>
<dbReference type="RefSeq" id="WP_345245819.1">
    <property type="nucleotide sequence ID" value="NZ_BAABHD010000064.1"/>
</dbReference>
<dbReference type="PANTHER" id="PTHR47396">
    <property type="entry name" value="TYPE I RESTRICTION ENZYME ECOKI R PROTEIN"/>
    <property type="match status" value="1"/>
</dbReference>
<feature type="domain" description="Helicase/UvrB N-terminal" evidence="1">
    <location>
        <begin position="2"/>
        <end position="248"/>
    </location>
</feature>
<evidence type="ECO:0000313" key="2">
    <source>
        <dbReference type="EMBL" id="GAA4461663.1"/>
    </source>
</evidence>
<dbReference type="InterPro" id="IPR050742">
    <property type="entry name" value="Helicase_Restrict-Modif_Enz"/>
</dbReference>
<keyword evidence="2" id="KW-0547">Nucleotide-binding</keyword>
<organism evidence="2 3">
    <name type="scientific">Nibrella saemangeumensis</name>
    <dbReference type="NCBI Taxonomy" id="1084526"/>
    <lineage>
        <taxon>Bacteria</taxon>
        <taxon>Pseudomonadati</taxon>
        <taxon>Bacteroidota</taxon>
        <taxon>Cytophagia</taxon>
        <taxon>Cytophagales</taxon>
        <taxon>Spirosomataceae</taxon>
        <taxon>Nibrella</taxon>
    </lineage>
</organism>
<dbReference type="SUPFAM" id="SSF52540">
    <property type="entry name" value="P-loop containing nucleoside triphosphate hydrolases"/>
    <property type="match status" value="2"/>
</dbReference>
<dbReference type="CDD" id="cd18785">
    <property type="entry name" value="SF2_C"/>
    <property type="match status" value="1"/>
</dbReference>
<evidence type="ECO:0000313" key="3">
    <source>
        <dbReference type="Proteomes" id="UP001501175"/>
    </source>
</evidence>
<keyword evidence="2" id="KW-0378">Hydrolase</keyword>
<sequence>MELKPYQAGVIRDLDRYLAYIQETHRYDVAYNHYWRDQVGDYDPLTGTGMRPYQNNIPGTPHVCVKVPTAGGKTFIAVNALRTLFDAYATDRPKAVVWLVPWSNLLDQTVRNLSSPAHPYRQKLNNLFNHRVAVYQKKDLLQGANFSPAVVQQQLSIFVLSFGSLRATRKEDRKIFEENGALATFAGQYESDQHLLADTDQTALINVIRSLTPVVVVDESHNAESELSVEMLRNLNPSFVLDLTATPKKNANIVSFVPAIALKKEHMVKLPVIAYNHHDKTQVVESALNLQRQLEHLAKAEHKAGGRYIRPIVLFQAQPKTGDDNTTFEKLKAQLLKLNIPAEQIKIKTATINELAGVDLMSPKCPVRYIITVNALKEGWDCPFAYILASLADRSSAVDIEQILGRVLRQPYVMRHTNDLLNVSYVLTASAKFNETLQSIIRGLESAGFSRNDYRVGEAQQTDSPYKPVPQVMQQDLSPEATEPVSDDIEPDRIHFDPTAPLEEAGIPSLSPALASITQLAVAKNQAFDQQIRQQETSDPLLLLPELGDKVKTFAIKEDYAALAQMLSLPQFYLSVPAIGLFGEGERVVLNQEVLLKGFKLAEEDIKIDWDTVDSELYKIDLEHTQGNQYRPVFLQIDNIQVKEVFVDYILSKPKAGQVKDLAHRLMQQIGDMYPIPDAQIRLYLERILSSFDTERVKDLLAREYTYRDKIKKKIRALADQYAEEQFKKELIVGRITVEAGFTFRKAIVPGTLGKSLGKSLYEREGSMNGFEERVISELAALPNVVFWHRNLERSKGFAINGFKSNHYPDFVLYTQKGTIIVLETKGDDRDNSDSAAKNRLGRTWAERAGKNYKYFMVFETKRLDDTHTIAEVKDLVGRL</sequence>
<keyword evidence="2" id="KW-0067">ATP-binding</keyword>
<keyword evidence="2" id="KW-0347">Helicase</keyword>
<dbReference type="EMBL" id="BAABHD010000064">
    <property type="protein sequence ID" value="GAA4461663.1"/>
    <property type="molecule type" value="Genomic_DNA"/>
</dbReference>
<dbReference type="GO" id="GO:0004386">
    <property type="term" value="F:helicase activity"/>
    <property type="evidence" value="ECO:0007669"/>
    <property type="project" value="UniProtKB-KW"/>
</dbReference>
<protein>
    <submittedName>
        <fullName evidence="2">DEAD/DEAH box helicase family protein</fullName>
    </submittedName>
</protein>
<accession>A0ABP8N9A8</accession>
<name>A0ABP8N9A8_9BACT</name>
<keyword evidence="3" id="KW-1185">Reference proteome</keyword>
<comment type="caution">
    <text evidence="2">The sequence shown here is derived from an EMBL/GenBank/DDBJ whole genome shotgun (WGS) entry which is preliminary data.</text>
</comment>
<reference evidence="3" key="1">
    <citation type="journal article" date="2019" name="Int. J. Syst. Evol. Microbiol.">
        <title>The Global Catalogue of Microorganisms (GCM) 10K type strain sequencing project: providing services to taxonomists for standard genome sequencing and annotation.</title>
        <authorList>
            <consortium name="The Broad Institute Genomics Platform"/>
            <consortium name="The Broad Institute Genome Sequencing Center for Infectious Disease"/>
            <person name="Wu L."/>
            <person name="Ma J."/>
        </authorList>
    </citation>
    <scope>NUCLEOTIDE SEQUENCE [LARGE SCALE GENOMIC DNA]</scope>
    <source>
        <strain evidence="3">JCM 17927</strain>
    </source>
</reference>
<proteinExistence type="predicted"/>
<dbReference type="PANTHER" id="PTHR47396:SF1">
    <property type="entry name" value="ATP-DEPENDENT HELICASE IRC3-RELATED"/>
    <property type="match status" value="1"/>
</dbReference>
<dbReference type="Proteomes" id="UP001501175">
    <property type="component" value="Unassembled WGS sequence"/>
</dbReference>
<dbReference type="Gene3D" id="3.40.50.300">
    <property type="entry name" value="P-loop containing nucleotide triphosphate hydrolases"/>
    <property type="match status" value="2"/>
</dbReference>
<gene>
    <name evidence="2" type="ORF">GCM10023189_37420</name>
</gene>
<evidence type="ECO:0000259" key="1">
    <source>
        <dbReference type="Pfam" id="PF04851"/>
    </source>
</evidence>